<evidence type="ECO:0000256" key="3">
    <source>
        <dbReference type="ARBA" id="ARBA00023212"/>
    </source>
</evidence>
<dbReference type="GO" id="GO:0005856">
    <property type="term" value="C:cytoskeleton"/>
    <property type="evidence" value="ECO:0007669"/>
    <property type="project" value="UniProtKB-SubCell"/>
</dbReference>
<dbReference type="GO" id="GO:0005524">
    <property type="term" value="F:ATP binding"/>
    <property type="evidence" value="ECO:0007669"/>
    <property type="project" value="InterPro"/>
</dbReference>
<dbReference type="GO" id="GO:0007018">
    <property type="term" value="P:microtubule-based movement"/>
    <property type="evidence" value="ECO:0007669"/>
    <property type="project" value="InterPro"/>
</dbReference>
<proteinExistence type="inferred from homology"/>
<dbReference type="KEGG" id="bbis:104983441"/>
<keyword evidence="7" id="KW-1185">Reference proteome</keyword>
<keyword evidence="2" id="KW-0963">Cytoplasm</keyword>
<gene>
    <name evidence="8" type="primary">LOC104983441</name>
</gene>
<feature type="region of interest" description="Disordered" evidence="5">
    <location>
        <begin position="237"/>
        <end position="261"/>
    </location>
</feature>
<name>A0A6P3GNU7_BISBB</name>
<comment type="subcellular location">
    <subcellularLocation>
        <location evidence="1">Cytoplasm</location>
        <location evidence="1">Cytoskeleton</location>
    </subcellularLocation>
</comment>
<dbReference type="RefSeq" id="XP_010831181.1">
    <property type="nucleotide sequence ID" value="XM_010832879.1"/>
</dbReference>
<evidence type="ECO:0000256" key="5">
    <source>
        <dbReference type="SAM" id="MobiDB-lite"/>
    </source>
</evidence>
<organism evidence="7 8">
    <name type="scientific">Bison bison bison</name>
    <name type="common">North American plains bison</name>
    <dbReference type="NCBI Taxonomy" id="43346"/>
    <lineage>
        <taxon>Eukaryota</taxon>
        <taxon>Metazoa</taxon>
        <taxon>Chordata</taxon>
        <taxon>Craniata</taxon>
        <taxon>Vertebrata</taxon>
        <taxon>Euteleostomi</taxon>
        <taxon>Mammalia</taxon>
        <taxon>Eutheria</taxon>
        <taxon>Laurasiatheria</taxon>
        <taxon>Artiodactyla</taxon>
        <taxon>Ruminantia</taxon>
        <taxon>Pecora</taxon>
        <taxon>Bovidae</taxon>
        <taxon>Bovinae</taxon>
        <taxon>Bison</taxon>
    </lineage>
</organism>
<keyword evidence="3" id="KW-0206">Cytoskeleton</keyword>
<evidence type="ECO:0000256" key="4">
    <source>
        <dbReference type="PROSITE-ProRule" id="PRU00283"/>
    </source>
</evidence>
<comment type="similarity">
    <text evidence="4">Belongs to the TRAFAC class myosin-kinesin ATPase superfamily. Kinesin family.</text>
</comment>
<evidence type="ECO:0000259" key="6">
    <source>
        <dbReference type="PROSITE" id="PS50067"/>
    </source>
</evidence>
<dbReference type="PANTHER" id="PTHR21608">
    <property type="entry name" value="KINESIN-LIKE PROTEIN CG14535"/>
    <property type="match status" value="1"/>
</dbReference>
<protein>
    <submittedName>
        <fullName evidence="8">Basic proline-rich protein-like</fullName>
    </submittedName>
</protein>
<feature type="region of interest" description="Disordered" evidence="5">
    <location>
        <begin position="190"/>
        <end position="223"/>
    </location>
</feature>
<dbReference type="GeneID" id="104983441"/>
<dbReference type="GO" id="GO:0003777">
    <property type="term" value="F:microtubule motor activity"/>
    <property type="evidence" value="ECO:0007669"/>
    <property type="project" value="InterPro"/>
</dbReference>
<evidence type="ECO:0000313" key="7">
    <source>
        <dbReference type="Proteomes" id="UP000515208"/>
    </source>
</evidence>
<dbReference type="PANTHER" id="PTHR21608:SF6">
    <property type="entry name" value="KINESIN-LIKE PROTEIN KIF26A"/>
    <property type="match status" value="1"/>
</dbReference>
<sequence>MEPWGAAGGPGCAQAAGASVALSLICLEPQHRLEEEKQYPVAQAGGRASCTSTGPGGGLGRSRLGPVLAALGELLVLWGVTLACGRVTWETPRTLGPLECGCYLGSSPAGSPDRPLSSARPSREDASDDGPQAGGPVCVGFREHAGLQGPGVCPPGSLVRGGRPSLTPAPPSLQAEAAVAAVAVADTVRDGSPPVGSNGASKTWGLVTPTPGTPPGGSTGPSAAASFFLRAAQKLSLASKRKKPPPPPPPAPRRASTYPTDFSGVLQLWPPPAPPCLLRATSKAKDNPSSVGKVKVMLRIWPEQGAQRSAESTSFLKVDPRKKQVTLYDPATRPPGSTGPRRAPTAAVPKMFAFDAVFPQDSEQVRWRGGLGWGGLAAQDDGRWSDLHPFSCRVGRR</sequence>
<accession>A0A6P3GNU7</accession>
<comment type="caution">
    <text evidence="4">Lacks conserved residue(s) required for the propagation of feature annotation.</text>
</comment>
<dbReference type="Proteomes" id="UP000515208">
    <property type="component" value="Unplaced"/>
</dbReference>
<evidence type="ECO:0000256" key="2">
    <source>
        <dbReference type="ARBA" id="ARBA00022490"/>
    </source>
</evidence>
<dbReference type="GO" id="GO:0008017">
    <property type="term" value="F:microtubule binding"/>
    <property type="evidence" value="ECO:0007669"/>
    <property type="project" value="InterPro"/>
</dbReference>
<dbReference type="AlphaFoldDB" id="A0A6P3GNU7"/>
<reference evidence="8" key="1">
    <citation type="submission" date="2025-08" db="UniProtKB">
        <authorList>
            <consortium name="RefSeq"/>
        </authorList>
    </citation>
    <scope>IDENTIFICATION</scope>
    <source>
        <tissue evidence="8">Blood</tissue>
    </source>
</reference>
<dbReference type="PROSITE" id="PS50067">
    <property type="entry name" value="KINESIN_MOTOR_2"/>
    <property type="match status" value="1"/>
</dbReference>
<dbReference type="InterPro" id="IPR027640">
    <property type="entry name" value="Kinesin-like_fam"/>
</dbReference>
<evidence type="ECO:0000313" key="8">
    <source>
        <dbReference type="RefSeq" id="XP_010831181.1"/>
    </source>
</evidence>
<feature type="region of interest" description="Disordered" evidence="5">
    <location>
        <begin position="107"/>
        <end position="135"/>
    </location>
</feature>
<feature type="domain" description="Kinesin motor" evidence="6">
    <location>
        <begin position="293"/>
        <end position="364"/>
    </location>
</feature>
<evidence type="ECO:0000256" key="1">
    <source>
        <dbReference type="ARBA" id="ARBA00004245"/>
    </source>
</evidence>
<dbReference type="InterPro" id="IPR001752">
    <property type="entry name" value="Kinesin_motor_dom"/>
</dbReference>